<accession>A0A928YSG9</accession>
<keyword evidence="1" id="KW-1133">Transmembrane helix</keyword>
<dbReference type="EMBL" id="PRDL01000001">
    <property type="protein sequence ID" value="MBE8716411.1"/>
    <property type="molecule type" value="Genomic_DNA"/>
</dbReference>
<dbReference type="RefSeq" id="WP_193907466.1">
    <property type="nucleotide sequence ID" value="NZ_PRDL01000001.1"/>
</dbReference>
<proteinExistence type="predicted"/>
<keyword evidence="1" id="KW-0812">Transmembrane</keyword>
<feature type="transmembrane region" description="Helical" evidence="1">
    <location>
        <begin position="160"/>
        <end position="179"/>
    </location>
</feature>
<dbReference type="Proteomes" id="UP000652567">
    <property type="component" value="Unassembled WGS sequence"/>
</dbReference>
<gene>
    <name evidence="2" type="ORF">C4F51_04335</name>
</gene>
<feature type="transmembrane region" description="Helical" evidence="1">
    <location>
        <begin position="379"/>
        <end position="399"/>
    </location>
</feature>
<keyword evidence="3" id="KW-1185">Reference proteome</keyword>
<comment type="caution">
    <text evidence="2">The sequence shown here is derived from an EMBL/GenBank/DDBJ whole genome shotgun (WGS) entry which is preliminary data.</text>
</comment>
<feature type="transmembrane region" description="Helical" evidence="1">
    <location>
        <begin position="191"/>
        <end position="224"/>
    </location>
</feature>
<feature type="transmembrane region" description="Helical" evidence="1">
    <location>
        <begin position="21"/>
        <end position="43"/>
    </location>
</feature>
<feature type="transmembrane region" description="Helical" evidence="1">
    <location>
        <begin position="101"/>
        <end position="123"/>
    </location>
</feature>
<evidence type="ECO:0000313" key="2">
    <source>
        <dbReference type="EMBL" id="MBE8716411.1"/>
    </source>
</evidence>
<feature type="transmembrane region" description="Helical" evidence="1">
    <location>
        <begin position="326"/>
        <end position="347"/>
    </location>
</feature>
<evidence type="ECO:0000256" key="1">
    <source>
        <dbReference type="SAM" id="Phobius"/>
    </source>
</evidence>
<feature type="transmembrane region" description="Helical" evidence="1">
    <location>
        <begin position="135"/>
        <end position="154"/>
    </location>
</feature>
<feature type="transmembrane region" description="Helical" evidence="1">
    <location>
        <begin position="353"/>
        <end position="372"/>
    </location>
</feature>
<feature type="transmembrane region" description="Helical" evidence="1">
    <location>
        <begin position="230"/>
        <end position="250"/>
    </location>
</feature>
<name>A0A928YSG9_9GAMM</name>
<feature type="transmembrane region" description="Helical" evidence="1">
    <location>
        <begin position="262"/>
        <end position="281"/>
    </location>
</feature>
<evidence type="ECO:0000313" key="3">
    <source>
        <dbReference type="Proteomes" id="UP000652567"/>
    </source>
</evidence>
<reference evidence="2" key="1">
    <citation type="submission" date="2018-07" db="EMBL/GenBank/DDBJ databases">
        <title>Genome assembly of strain Ka43.</title>
        <authorList>
            <person name="Kukolya J."/>
            <person name="Nagy I."/>
            <person name="Horvath B."/>
            <person name="Toth A."/>
        </authorList>
    </citation>
    <scope>NUCLEOTIDE SEQUENCE</scope>
    <source>
        <strain evidence="2">KB43</strain>
    </source>
</reference>
<sequence>MSMLQLFASPSKSPSDQHRYRACYIAGFIAIAVGLLVWFPALFTPFWGDDYFFLQNAKEARFADTSWFAPFFSDSNTAFWRPLSMDLPWRFIEDVLKGDPILAHLLSAVCWLMSVLAVACLGYRFALAMQWRPATLIALITGFLYGFHGVHILVLHWVSAINSAILVTFVSCALTAWITTLEAEGIKQKVFSALTLVFLWMALFSKEIAIVTPVLMLLLSFFIFGFKRPGATVIVTFILCLASCLCWFYFFQQFTPIRYSAYEILLGSHIAKNVLTLLAWLLNVPREALRLLSLGETIHTLLWIGACLVPMLLFIALVFKKIITFLTLFQLLIIGTFCAVAYAPYFLLREQSYEYYAAIALILPAIILARGVIESRYMYLALVCFIASSSISIIGNRMLDYPSLLGRAMWAERQFEYLSSHTPSPVLPDPMLVRWENYHQFAAIEVSGLAWRLGIPREQVVLTSSCSAFAAYILVQNNEGDFRWKNCP</sequence>
<dbReference type="AlphaFoldDB" id="A0A928YSG9"/>
<feature type="transmembrane region" description="Helical" evidence="1">
    <location>
        <begin position="301"/>
        <end position="319"/>
    </location>
</feature>
<organism evidence="2 3">
    <name type="scientific">Cellvibrio polysaccharolyticus</name>
    <dbReference type="NCBI Taxonomy" id="2082724"/>
    <lineage>
        <taxon>Bacteria</taxon>
        <taxon>Pseudomonadati</taxon>
        <taxon>Pseudomonadota</taxon>
        <taxon>Gammaproteobacteria</taxon>
        <taxon>Cellvibrionales</taxon>
        <taxon>Cellvibrionaceae</taxon>
        <taxon>Cellvibrio</taxon>
    </lineage>
</organism>
<protein>
    <submittedName>
        <fullName evidence="2">Uncharacterized protein</fullName>
    </submittedName>
</protein>
<keyword evidence="1" id="KW-0472">Membrane</keyword>